<evidence type="ECO:0000256" key="10">
    <source>
        <dbReference type="ARBA" id="ARBA00023136"/>
    </source>
</evidence>
<feature type="binding site" evidence="13">
    <location>
        <position position="302"/>
    </location>
    <ligand>
        <name>Zn(2+)</name>
        <dbReference type="ChEBI" id="CHEBI:29105"/>
        <note>catalytic</note>
    </ligand>
</feature>
<organism evidence="17 18">
    <name type="scientific">Malassezia globosa (strain ATCC MYA-4612 / CBS 7966)</name>
    <name type="common">Dandruff-associated fungus</name>
    <dbReference type="NCBI Taxonomy" id="425265"/>
    <lineage>
        <taxon>Eukaryota</taxon>
        <taxon>Fungi</taxon>
        <taxon>Dikarya</taxon>
        <taxon>Basidiomycota</taxon>
        <taxon>Ustilaginomycotina</taxon>
        <taxon>Malasseziomycetes</taxon>
        <taxon>Malasseziales</taxon>
        <taxon>Malasseziaceae</taxon>
        <taxon>Malassezia</taxon>
    </lineage>
</organism>
<dbReference type="AlphaFoldDB" id="A8PXR4"/>
<dbReference type="InterPro" id="IPR027057">
    <property type="entry name" value="CAXX_Prtase_1"/>
</dbReference>
<dbReference type="OMA" id="FALCYMW"/>
<dbReference type="GeneID" id="5855631"/>
<evidence type="ECO:0000313" key="17">
    <source>
        <dbReference type="EMBL" id="EDP44110.1"/>
    </source>
</evidence>
<keyword evidence="5 14" id="KW-0378">Hydrolase</keyword>
<evidence type="ECO:0000256" key="9">
    <source>
        <dbReference type="ARBA" id="ARBA00023049"/>
    </source>
</evidence>
<dbReference type="GO" id="GO:0046872">
    <property type="term" value="F:metal ion binding"/>
    <property type="evidence" value="ECO:0007669"/>
    <property type="project" value="UniProtKB-UniRule"/>
</dbReference>
<feature type="binding site" evidence="13">
    <location>
        <position position="306"/>
    </location>
    <ligand>
        <name>Zn(2+)</name>
        <dbReference type="ChEBI" id="CHEBI:29105"/>
        <note>catalytic</note>
    </ligand>
</feature>
<dbReference type="FunCoup" id="A8PXR4">
    <property type="interactions" value="537"/>
</dbReference>
<dbReference type="InterPro" id="IPR001915">
    <property type="entry name" value="Peptidase_M48"/>
</dbReference>
<dbReference type="KEGG" id="mgl:MGL_1507"/>
<dbReference type="FunFam" id="3.30.2010.10:FF:000002">
    <property type="entry name" value="CAAX prenyl protease"/>
    <property type="match status" value="1"/>
</dbReference>
<dbReference type="RefSeq" id="XP_001731324.1">
    <property type="nucleotide sequence ID" value="XM_001731272.1"/>
</dbReference>
<dbReference type="GO" id="GO:0004222">
    <property type="term" value="F:metalloendopeptidase activity"/>
    <property type="evidence" value="ECO:0007669"/>
    <property type="project" value="UniProtKB-UniRule"/>
</dbReference>
<evidence type="ECO:0000256" key="6">
    <source>
        <dbReference type="ARBA" id="ARBA00022824"/>
    </source>
</evidence>
<accession>A8PXR4</accession>
<feature type="domain" description="CAAX prenyl protease 1 N-terminal" evidence="16">
    <location>
        <begin position="45"/>
        <end position="227"/>
    </location>
</feature>
<dbReference type="CDD" id="cd07343">
    <property type="entry name" value="M48A_Zmpste24p_like"/>
    <property type="match status" value="1"/>
</dbReference>
<gene>
    <name evidence="17" type="ORF">MGL_1507</name>
</gene>
<evidence type="ECO:0000256" key="2">
    <source>
        <dbReference type="ARBA" id="ARBA00022670"/>
    </source>
</evidence>
<keyword evidence="7 13" id="KW-0862">Zinc</keyword>
<dbReference type="GO" id="GO:0071586">
    <property type="term" value="P:CAAX-box protein processing"/>
    <property type="evidence" value="ECO:0007669"/>
    <property type="project" value="UniProtKB-UniRule"/>
</dbReference>
<keyword evidence="4 13" id="KW-0479">Metal-binding</keyword>
<keyword evidence="6 14" id="KW-0256">Endoplasmic reticulum</keyword>
<feature type="domain" description="Peptidase M48" evidence="15">
    <location>
        <begin position="230"/>
        <end position="327"/>
    </location>
</feature>
<evidence type="ECO:0000256" key="4">
    <source>
        <dbReference type="ARBA" id="ARBA00022723"/>
    </source>
</evidence>
<keyword evidence="9 14" id="KW-0482">Metalloprotease</keyword>
<comment type="subcellular location">
    <subcellularLocation>
        <location evidence="1 14">Endoplasmic reticulum membrane</location>
        <topology evidence="1 14">Multi-pass membrane protein</topology>
    </subcellularLocation>
</comment>
<comment type="caution">
    <text evidence="17">The sequence shown here is derived from an EMBL/GenBank/DDBJ whole genome shotgun (WGS) entry which is preliminary data.</text>
</comment>
<evidence type="ECO:0000256" key="8">
    <source>
        <dbReference type="ARBA" id="ARBA00022989"/>
    </source>
</evidence>
<sequence>MWEHVTTHIQAAEKFLDTPEIPWKSLITSLLWIVYLFETYVSWRQYRLYSLTTPPKALMAHVSHEDFVKSQRYGRDKARFAFVSDAVAHMVNLASVTYNLSAHVWVWSGYVLDWMKVAHSEKALSGANLVLGLMLQMPVGFILGAYRNFVIEERHGFNKQTWSMYCMDHVKQCLLSVILGVPIMALIVSVIRWAGDAFVVYTVLLFTALILFGTIIYPTLIQPLFNKLTPLKEGMLRDRVTALASSLKFPLKHLYVIDGSKRSSHSNAYFYGVIPGGSKHIVIFDTLIEQSTTAEIEAVLAHELGHWVYAHPSKLLIISLSNNYFTTHSFNRFLSIKCFTVPLLLGFPEQDFLSPNALTFT</sequence>
<reference evidence="17 18" key="1">
    <citation type="journal article" date="2007" name="Proc. Natl. Acad. Sci. U.S.A.">
        <title>Dandruff-associated Malassezia genomes reveal convergent and divergent virulence traits shared with plant and human fungal pathogens.</title>
        <authorList>
            <person name="Xu J."/>
            <person name="Saunders C.W."/>
            <person name="Hu P."/>
            <person name="Grant R.A."/>
            <person name="Boekhout T."/>
            <person name="Kuramae E.E."/>
            <person name="Kronstad J.W."/>
            <person name="Deangelis Y.M."/>
            <person name="Reeder N.L."/>
            <person name="Johnstone K.R."/>
            <person name="Leland M."/>
            <person name="Fieno A.M."/>
            <person name="Begley W.M."/>
            <person name="Sun Y."/>
            <person name="Lacey M.P."/>
            <person name="Chaudhary T."/>
            <person name="Keough T."/>
            <person name="Chu L."/>
            <person name="Sears R."/>
            <person name="Yuan B."/>
            <person name="Dawson T.L.Jr."/>
        </authorList>
    </citation>
    <scope>NUCLEOTIDE SEQUENCE [LARGE SCALE GENOMIC DNA]</scope>
    <source>
        <strain evidence="18">ATCC MYA-4612 / CBS 7966</strain>
    </source>
</reference>
<evidence type="ECO:0000256" key="3">
    <source>
        <dbReference type="ARBA" id="ARBA00022692"/>
    </source>
</evidence>
<comment type="caution">
    <text evidence="14">Lacks conserved residue(s) required for the propagation of feature annotation.</text>
</comment>
<evidence type="ECO:0000256" key="11">
    <source>
        <dbReference type="ARBA" id="ARBA00044456"/>
    </source>
</evidence>
<dbReference type="GO" id="GO:0005789">
    <property type="term" value="C:endoplasmic reticulum membrane"/>
    <property type="evidence" value="ECO:0007669"/>
    <property type="project" value="UniProtKB-SubCell"/>
</dbReference>
<evidence type="ECO:0000256" key="13">
    <source>
        <dbReference type="PIRSR" id="PIRSR627057-2"/>
    </source>
</evidence>
<evidence type="ECO:0000256" key="5">
    <source>
        <dbReference type="ARBA" id="ARBA00022801"/>
    </source>
</evidence>
<keyword evidence="3 14" id="KW-0812">Transmembrane</keyword>
<dbReference type="Pfam" id="PF16491">
    <property type="entry name" value="Peptidase_M48_N"/>
    <property type="match status" value="1"/>
</dbReference>
<dbReference type="EMBL" id="AAYY01000004">
    <property type="protein sequence ID" value="EDP44110.1"/>
    <property type="molecule type" value="Genomic_DNA"/>
</dbReference>
<comment type="catalytic activity">
    <reaction evidence="11 14">
        <text>Hydrolyzes the peptide bond -P2-(S-farnesyl or geranylgeranyl)C-P1'-P2'-P3'-COOH where P1' and P2' are amino acids with aliphatic side chains and P3' is any C-terminal residue.</text>
        <dbReference type="EC" id="3.4.24.84"/>
    </reaction>
</comment>
<keyword evidence="8 14" id="KW-1133">Transmembrane helix</keyword>
<feature type="transmembrane region" description="Helical" evidence="14">
    <location>
        <begin position="126"/>
        <end position="146"/>
    </location>
</feature>
<dbReference type="PANTHER" id="PTHR10120">
    <property type="entry name" value="CAAX PRENYL PROTEASE 1"/>
    <property type="match status" value="1"/>
</dbReference>
<dbReference type="Gene3D" id="3.30.2010.10">
    <property type="entry name" value="Metalloproteases ('zincins'), catalytic domain"/>
    <property type="match status" value="1"/>
</dbReference>
<feature type="transmembrane region" description="Helical" evidence="14">
    <location>
        <begin position="199"/>
        <end position="220"/>
    </location>
</feature>
<dbReference type="EC" id="3.4.24.84" evidence="14"/>
<proteinExistence type="inferred from homology"/>
<keyword evidence="10 14" id="KW-0472">Membrane</keyword>
<keyword evidence="18" id="KW-1185">Reference proteome</keyword>
<dbReference type="InterPro" id="IPR032456">
    <property type="entry name" value="Peptidase_M48_N"/>
</dbReference>
<dbReference type="STRING" id="425265.A8PXR4"/>
<evidence type="ECO:0000259" key="16">
    <source>
        <dbReference type="Pfam" id="PF16491"/>
    </source>
</evidence>
<evidence type="ECO:0000256" key="7">
    <source>
        <dbReference type="ARBA" id="ARBA00022833"/>
    </source>
</evidence>
<dbReference type="Proteomes" id="UP000008837">
    <property type="component" value="Unassembled WGS sequence"/>
</dbReference>
<evidence type="ECO:0000313" key="18">
    <source>
        <dbReference type="Proteomes" id="UP000008837"/>
    </source>
</evidence>
<evidence type="ECO:0000256" key="1">
    <source>
        <dbReference type="ARBA" id="ARBA00004477"/>
    </source>
</evidence>
<dbReference type="Pfam" id="PF01435">
    <property type="entry name" value="Peptidase_M48"/>
    <property type="match status" value="1"/>
</dbReference>
<dbReference type="VEuPathDB" id="FungiDB:MGL_1507"/>
<keyword evidence="2 14" id="KW-0645">Protease</keyword>
<comment type="similarity">
    <text evidence="12 14">Belongs to the peptidase M48A family.</text>
</comment>
<name>A8PXR4_MALGO</name>
<evidence type="ECO:0000259" key="15">
    <source>
        <dbReference type="Pfam" id="PF01435"/>
    </source>
</evidence>
<feature type="transmembrane region" description="Helical" evidence="14">
    <location>
        <begin position="80"/>
        <end position="106"/>
    </location>
</feature>
<protein>
    <recommendedName>
        <fullName evidence="14">CAAX prenyl protease</fullName>
        <ecNumber evidence="14">3.4.24.84</ecNumber>
    </recommendedName>
</protein>
<evidence type="ECO:0000256" key="14">
    <source>
        <dbReference type="RuleBase" id="RU366005"/>
    </source>
</evidence>
<feature type="transmembrane region" description="Helical" evidence="14">
    <location>
        <begin position="173"/>
        <end position="193"/>
    </location>
</feature>
<dbReference type="InParanoid" id="A8PXR4"/>
<comment type="cofactor">
    <cofactor evidence="13 14">
        <name>Zn(2+)</name>
        <dbReference type="ChEBI" id="CHEBI:29105"/>
    </cofactor>
    <text evidence="13 14">Binds 1 zinc ion per subunit.</text>
</comment>
<evidence type="ECO:0000256" key="12">
    <source>
        <dbReference type="ARBA" id="ARBA00060927"/>
    </source>
</evidence>
<dbReference type="OrthoDB" id="360839at2759"/>
<comment type="function">
    <text evidence="14">Proteolytically removes the C-terminal three residues of farnesylated proteins.</text>
</comment>